<dbReference type="Proteomes" id="UP000317303">
    <property type="component" value="Unassembled WGS sequence"/>
</dbReference>
<dbReference type="EMBL" id="VLJV01000001">
    <property type="protein sequence ID" value="TWH22987.1"/>
    <property type="molecule type" value="Genomic_DNA"/>
</dbReference>
<dbReference type="OrthoDB" id="3637640at2"/>
<feature type="signal peptide" evidence="1">
    <location>
        <begin position="1"/>
        <end position="33"/>
    </location>
</feature>
<name>A0A660CMC0_9PSEU</name>
<evidence type="ECO:0000256" key="1">
    <source>
        <dbReference type="SAM" id="SignalP"/>
    </source>
</evidence>
<keyword evidence="1" id="KW-0732">Signal</keyword>
<dbReference type="RefSeq" id="WP_048807136.1">
    <property type="nucleotide sequence ID" value="NZ_JOIJ01000028.1"/>
</dbReference>
<evidence type="ECO:0000313" key="3">
    <source>
        <dbReference type="Proteomes" id="UP000317303"/>
    </source>
</evidence>
<evidence type="ECO:0008006" key="4">
    <source>
        <dbReference type="Google" id="ProtNLM"/>
    </source>
</evidence>
<sequence length="225" mass="22991">MAHTFRTGRAVRMSTATAAAALVLTAAAPAAQAQDEQPASSGSVGLVDVVQDGTEIRVGPIAACDADDKPANSTPGIEVGDGDLATYGRGESTCDRTDGVATTKVSGERFSTSVLEEYGGPEIRVRSFGAECRTTENGSASSMELSGVSGFDLPEEIPPNHEVLIPGADADAPPLAKVVLNEFTAPDPPDGSLEMSAVRIELFPEGGPVTGDIRLGLAACDPYGT</sequence>
<protein>
    <recommendedName>
        <fullName evidence="4">Neocarzinostatin family protein</fullName>
    </recommendedName>
</protein>
<reference evidence="2 3" key="1">
    <citation type="submission" date="2019-07" db="EMBL/GenBank/DDBJ databases">
        <title>R&amp;d 2014.</title>
        <authorList>
            <person name="Klenk H.-P."/>
        </authorList>
    </citation>
    <scope>NUCLEOTIDE SEQUENCE [LARGE SCALE GENOMIC DNA]</scope>
    <source>
        <strain evidence="2 3">DSM 43194</strain>
    </source>
</reference>
<accession>A0A660CMC0</accession>
<dbReference type="AlphaFoldDB" id="A0A660CMC0"/>
<dbReference type="NCBIfam" id="NF040603">
    <property type="entry name" value="choice_anch_P"/>
    <property type="match status" value="1"/>
</dbReference>
<gene>
    <name evidence="2" type="ORF">JD82_04879</name>
</gene>
<keyword evidence="3" id="KW-1185">Reference proteome</keyword>
<evidence type="ECO:0000313" key="2">
    <source>
        <dbReference type="EMBL" id="TWH22987.1"/>
    </source>
</evidence>
<feature type="chain" id="PRO_5024839295" description="Neocarzinostatin family protein" evidence="1">
    <location>
        <begin position="34"/>
        <end position="225"/>
    </location>
</feature>
<comment type="caution">
    <text evidence="2">The sequence shown here is derived from an EMBL/GenBank/DDBJ whole genome shotgun (WGS) entry which is preliminary data.</text>
</comment>
<organism evidence="2 3">
    <name type="scientific">Prauserella rugosa</name>
    <dbReference type="NCBI Taxonomy" id="43354"/>
    <lineage>
        <taxon>Bacteria</taxon>
        <taxon>Bacillati</taxon>
        <taxon>Actinomycetota</taxon>
        <taxon>Actinomycetes</taxon>
        <taxon>Pseudonocardiales</taxon>
        <taxon>Pseudonocardiaceae</taxon>
        <taxon>Prauserella</taxon>
    </lineage>
</organism>
<proteinExistence type="predicted"/>